<reference evidence="1" key="1">
    <citation type="submission" date="2013-07" db="EMBL/GenBank/DDBJ databases">
        <title>The genome of an arbuscular mycorrhizal fungus provides insights into the evolution of the oldest plant symbiosis.</title>
        <authorList>
            <consortium name="DOE Joint Genome Institute"/>
            <person name="Tisserant E."/>
            <person name="Malbreil M."/>
            <person name="Kuo A."/>
            <person name="Kohler A."/>
            <person name="Symeonidi A."/>
            <person name="Balestrini R."/>
            <person name="Charron P."/>
            <person name="Duensing N."/>
            <person name="Frei-dit-Frey N."/>
            <person name="Gianinazzi-Pearson V."/>
            <person name="Gilbert B."/>
            <person name="Handa Y."/>
            <person name="Hijri M."/>
            <person name="Kaul R."/>
            <person name="Kawaguchi M."/>
            <person name="Krajinski F."/>
            <person name="Lammers P."/>
            <person name="Lapierre D."/>
            <person name="Masclaux F.G."/>
            <person name="Murat C."/>
            <person name="Morin E."/>
            <person name="Ndikumana S."/>
            <person name="Pagni M."/>
            <person name="Petitpierre D."/>
            <person name="Requena N."/>
            <person name="Rosikiewicz P."/>
            <person name="Riley R."/>
            <person name="Saito K."/>
            <person name="San Clemente H."/>
            <person name="Shapiro H."/>
            <person name="van Tuinen D."/>
            <person name="Becard G."/>
            <person name="Bonfante P."/>
            <person name="Paszkowski U."/>
            <person name="Shachar-Hill Y."/>
            <person name="Young J.P."/>
            <person name="Sanders I.R."/>
            <person name="Henrissat B."/>
            <person name="Rensing S.A."/>
            <person name="Grigoriev I.V."/>
            <person name="Corradi N."/>
            <person name="Roux C."/>
            <person name="Martin F."/>
        </authorList>
    </citation>
    <scope>NUCLEOTIDE SEQUENCE</scope>
    <source>
        <strain evidence="1">DAOM 197198</strain>
    </source>
</reference>
<accession>U9TYB2</accession>
<evidence type="ECO:0000313" key="1">
    <source>
        <dbReference type="EMBL" id="ESA13075.1"/>
    </source>
</evidence>
<organism evidence="1">
    <name type="scientific">Rhizophagus irregularis (strain DAOM 181602 / DAOM 197198 / MUCL 43194)</name>
    <name type="common">Arbuscular mycorrhizal fungus</name>
    <name type="synonym">Glomus intraradices</name>
    <dbReference type="NCBI Taxonomy" id="747089"/>
    <lineage>
        <taxon>Eukaryota</taxon>
        <taxon>Fungi</taxon>
        <taxon>Fungi incertae sedis</taxon>
        <taxon>Mucoromycota</taxon>
        <taxon>Glomeromycotina</taxon>
        <taxon>Glomeromycetes</taxon>
        <taxon>Glomerales</taxon>
        <taxon>Glomeraceae</taxon>
        <taxon>Rhizophagus</taxon>
    </lineage>
</organism>
<dbReference type="AlphaFoldDB" id="U9TYB2"/>
<gene>
    <name evidence="1" type="ORF">GLOINDRAFT_26417</name>
</gene>
<name>U9TYB2_RHIID</name>
<proteinExistence type="predicted"/>
<dbReference type="HOGENOM" id="CLU_2347778_0_0_1"/>
<dbReference type="EMBL" id="KI284254">
    <property type="protein sequence ID" value="ESA13075.1"/>
    <property type="molecule type" value="Genomic_DNA"/>
</dbReference>
<protein>
    <submittedName>
        <fullName evidence="1">Uncharacterized protein</fullName>
    </submittedName>
</protein>
<sequence>MSDKRKMSKLITSEIHAHLNLPIYTPIDKCERKLINLKEYMDRCKNHLYHLFITGVLAGCLTNKMMNYKYCLPTESNDYFVNNAHIGYYTYDEWFVV</sequence>